<dbReference type="OrthoDB" id="10387204at2759"/>
<dbReference type="EMBL" id="NKCI01000189">
    <property type="protein sequence ID" value="RSL48871.1"/>
    <property type="molecule type" value="Genomic_DNA"/>
</dbReference>
<dbReference type="Proteomes" id="UP000288168">
    <property type="component" value="Unassembled WGS sequence"/>
</dbReference>
<evidence type="ECO:0000313" key="4">
    <source>
        <dbReference type="Proteomes" id="UP000288168"/>
    </source>
</evidence>
<reference evidence="3 4" key="1">
    <citation type="submission" date="2017-06" db="EMBL/GenBank/DDBJ databases">
        <title>Comparative genomic analysis of Ambrosia Fusariam Clade fungi.</title>
        <authorList>
            <person name="Stajich J.E."/>
            <person name="Carrillo J."/>
            <person name="Kijimoto T."/>
            <person name="Eskalen A."/>
            <person name="O'Donnell K."/>
            <person name="Kasson M."/>
        </authorList>
    </citation>
    <scope>NUCLEOTIDE SEQUENCE [LARGE SCALE GENOMIC DNA]</scope>
    <source>
        <strain evidence="3 4">NRRL62584</strain>
    </source>
</reference>
<feature type="region of interest" description="Disordered" evidence="1">
    <location>
        <begin position="281"/>
        <end position="336"/>
    </location>
</feature>
<accession>A0A428P739</accession>
<evidence type="ECO:0000256" key="2">
    <source>
        <dbReference type="SAM" id="Phobius"/>
    </source>
</evidence>
<evidence type="ECO:0000256" key="1">
    <source>
        <dbReference type="SAM" id="MobiDB-lite"/>
    </source>
</evidence>
<organism evidence="3 4">
    <name type="scientific">Fusarium duplospermum</name>
    <dbReference type="NCBI Taxonomy" id="1325734"/>
    <lineage>
        <taxon>Eukaryota</taxon>
        <taxon>Fungi</taxon>
        <taxon>Dikarya</taxon>
        <taxon>Ascomycota</taxon>
        <taxon>Pezizomycotina</taxon>
        <taxon>Sordariomycetes</taxon>
        <taxon>Hypocreomycetidae</taxon>
        <taxon>Hypocreales</taxon>
        <taxon>Nectriaceae</taxon>
        <taxon>Fusarium</taxon>
        <taxon>Fusarium solani species complex</taxon>
    </lineage>
</organism>
<keyword evidence="2" id="KW-0472">Membrane</keyword>
<comment type="caution">
    <text evidence="3">The sequence shown here is derived from an EMBL/GenBank/DDBJ whole genome shotgun (WGS) entry which is preliminary data.</text>
</comment>
<gene>
    <name evidence="3" type="ORF">CEP54_012708</name>
</gene>
<feature type="transmembrane region" description="Helical" evidence="2">
    <location>
        <begin position="49"/>
        <end position="67"/>
    </location>
</feature>
<sequence length="336" mass="36431">MRRAIYLFVACLALISTAAIMGVFVILALRTPRESSGQILSRVSVALEAIILAVLTWFISACLSDLIRQWLIKNLRIYNAIYVLAILSATVTTVASLTQFSKSTFANDEKLLGTSTEDLLVGLCVALGTGFALQTGFLLVHFSLLTLIGDHHSPPFHGKSFIKSLRYSQIAPGEAPISAVNSPGSRNPCPSIGGRPRSGTVTSKDQLADAMYSVMSKKQVTTNEAQQPYSAEPILHRSSGDAFGTWDASSVDTPNHQARLEAITPPRTKGQFLETIAEGPTGIETLSPNNDETPFGSARIQAPSRSYSPMLSRRKQLLPQSSMDEPDIHPLWRSNC</sequence>
<evidence type="ECO:0000313" key="3">
    <source>
        <dbReference type="EMBL" id="RSL48871.1"/>
    </source>
</evidence>
<dbReference type="AlphaFoldDB" id="A0A428P739"/>
<keyword evidence="4" id="KW-1185">Reference proteome</keyword>
<feature type="transmembrane region" description="Helical" evidence="2">
    <location>
        <begin position="120"/>
        <end position="148"/>
    </location>
</feature>
<protein>
    <submittedName>
        <fullName evidence="3">Uncharacterized protein</fullName>
    </submittedName>
</protein>
<keyword evidence="2" id="KW-0812">Transmembrane</keyword>
<feature type="region of interest" description="Disordered" evidence="1">
    <location>
        <begin position="176"/>
        <end position="202"/>
    </location>
</feature>
<feature type="transmembrane region" description="Helical" evidence="2">
    <location>
        <begin position="7"/>
        <end position="29"/>
    </location>
</feature>
<feature type="transmembrane region" description="Helical" evidence="2">
    <location>
        <begin position="79"/>
        <end position="100"/>
    </location>
</feature>
<name>A0A428P739_9HYPO</name>
<keyword evidence="2" id="KW-1133">Transmembrane helix</keyword>
<dbReference type="STRING" id="1325734.A0A428P739"/>
<proteinExistence type="predicted"/>